<organism evidence="1 2">
    <name type="scientific">Aliterella atlantica CENA595</name>
    <dbReference type="NCBI Taxonomy" id="1618023"/>
    <lineage>
        <taxon>Bacteria</taxon>
        <taxon>Bacillati</taxon>
        <taxon>Cyanobacteriota</taxon>
        <taxon>Cyanophyceae</taxon>
        <taxon>Chroococcidiopsidales</taxon>
        <taxon>Aliterellaceae</taxon>
        <taxon>Aliterella</taxon>
    </lineage>
</organism>
<dbReference type="EMBL" id="JYON01000015">
    <property type="protein sequence ID" value="KJH71060.1"/>
    <property type="molecule type" value="Genomic_DNA"/>
</dbReference>
<gene>
    <name evidence="1" type="ORF">UH38_14855</name>
</gene>
<proteinExistence type="predicted"/>
<dbReference type="STRING" id="1618023.UH38_14855"/>
<name>A0A0D8ZQP9_9CYAN</name>
<comment type="caution">
    <text evidence="1">The sequence shown here is derived from an EMBL/GenBank/DDBJ whole genome shotgun (WGS) entry which is preliminary data.</text>
</comment>
<dbReference type="RefSeq" id="WP_045055446.1">
    <property type="nucleotide sequence ID" value="NZ_CAWMDP010000060.1"/>
</dbReference>
<accession>A0A0D8ZQP9</accession>
<dbReference type="AlphaFoldDB" id="A0A0D8ZQP9"/>
<protein>
    <submittedName>
        <fullName evidence="1">Uncharacterized protein</fullName>
    </submittedName>
</protein>
<evidence type="ECO:0000313" key="2">
    <source>
        <dbReference type="Proteomes" id="UP000032452"/>
    </source>
</evidence>
<dbReference type="OrthoDB" id="462701at2"/>
<reference evidence="1 2" key="1">
    <citation type="submission" date="2015-02" db="EMBL/GenBank/DDBJ databases">
        <title>Draft genome of a novel marine cyanobacterium (Chroococcales) isolated from South Atlantic Ocean.</title>
        <authorList>
            <person name="Rigonato J."/>
            <person name="Alvarenga D.O."/>
            <person name="Branco L.H."/>
            <person name="Varani A.M."/>
            <person name="Brandini F.P."/>
            <person name="Fiore M.F."/>
        </authorList>
    </citation>
    <scope>NUCLEOTIDE SEQUENCE [LARGE SCALE GENOMIC DNA]</scope>
    <source>
        <strain evidence="1 2">CENA595</strain>
    </source>
</reference>
<evidence type="ECO:0000313" key="1">
    <source>
        <dbReference type="EMBL" id="KJH71060.1"/>
    </source>
</evidence>
<sequence>MILGAAFGQGISTKQARFYDEQLAQGHYLLVIEGSEAKLKQAQSILKDRGVQNWTEHRVL</sequence>
<dbReference type="Proteomes" id="UP000032452">
    <property type="component" value="Unassembled WGS sequence"/>
</dbReference>
<keyword evidence="2" id="KW-1185">Reference proteome</keyword>